<keyword evidence="1" id="KW-0645">Protease</keyword>
<dbReference type="SUPFAM" id="SSF57756">
    <property type="entry name" value="Retrovirus zinc finger-like domains"/>
    <property type="match status" value="1"/>
</dbReference>
<dbReference type="InterPro" id="IPR036397">
    <property type="entry name" value="RNaseH_sf"/>
</dbReference>
<dbReference type="InterPro" id="IPR012337">
    <property type="entry name" value="RNaseH-like_sf"/>
</dbReference>
<dbReference type="SMART" id="SM00343">
    <property type="entry name" value="ZnF_C2HC"/>
    <property type="match status" value="2"/>
</dbReference>
<gene>
    <name evidence="8" type="ORF">FSB_LOCUS6134</name>
</gene>
<dbReference type="InterPro" id="IPR039537">
    <property type="entry name" value="Retrotran_Ty1/copia-like"/>
</dbReference>
<dbReference type="Pfam" id="PF00098">
    <property type="entry name" value="zf-CCHC"/>
    <property type="match status" value="2"/>
</dbReference>
<dbReference type="GO" id="GO:0004190">
    <property type="term" value="F:aspartic-type endopeptidase activity"/>
    <property type="evidence" value="ECO:0007669"/>
    <property type="project" value="UniProtKB-KW"/>
</dbReference>
<dbReference type="SUPFAM" id="SSF53098">
    <property type="entry name" value="Ribonuclease H-like"/>
    <property type="match status" value="1"/>
</dbReference>
<dbReference type="GO" id="GO:0008270">
    <property type="term" value="F:zinc ion binding"/>
    <property type="evidence" value="ECO:0007669"/>
    <property type="project" value="UniProtKB-KW"/>
</dbReference>
<dbReference type="EMBL" id="OIVN01000321">
    <property type="protein sequence ID" value="SPC78252.1"/>
    <property type="molecule type" value="Genomic_DNA"/>
</dbReference>
<evidence type="ECO:0000256" key="4">
    <source>
        <dbReference type="ARBA" id="ARBA00022801"/>
    </source>
</evidence>
<sequence length="1354" mass="151361">MEKADNVCVRFTGKNYTAWEFQLETFLKGKALWGHIDGSSKGGSSEADKAAWAAKDNQIMSWILGSMEPHLILSLRPHRSAKAMWDYLKQVYHQDNNARQFHLELAIANYIQGDLSVQDYYSGFLTLWNDYSDLVTAKVSAEGLASIQHVQRTSQRDQFLMKLRPEFESIRASLVNRDPVPTLEACFGELLREEQRLNTQNLMEQSRIASNTVSVAYAAHGKGKGRDMSTTQCYSCKKYGHIAPNCPQKFCNYCKQPGHIIKECTIRPSRSTKAYHAVVTDDSQPAANAVSSAVVLQPPAPSLTREMVQEMIVSAFSALGFQGTGSSPSWILDSGASNHMTNSLHGLSNVREYCGSSHIQTANGSALPIVAVGDVSSFLKDVLVSPNLSVNLVSVGQLVDQDYGVNFTHDGCVVQDQMSGQVIAKGPKHGRLFSLQIPAPRNLPPFLSLLCNKSRVSPEVWHKRLGHPNSRILSYLLKSGLLNNKEHFSSAVFSDCATCKLGKSKILPFPSEGSRATHSFEIIHSDVWGISPTISHAQYKYFVTFIDDYSKYTWVYFLRHKSEVFPMFKLFLALVQTQFSATVKILRSDSGGEYMSHEFQSFLHSKGIISQRSCPYTPQQNGVAERKNRHLLDVVRTLLIESSVPPKFWVEALTTATFLINRLPSQALNLESPYFRLYHHHPTYTNLHTFGCVCFMHLPPPDRNKLSAQSIRCAFLGYSVTQKGYVCYDPTSNRVRVSRNVLFFENQWFFPMSSSSESPVAFLPSFDDTLHDPRPLIERFQPGMVYQRRSPVLPPSAPILPPVPLRRSSRVSAPPDRYGFPLTGTTSSALSATLSSIAVPTSYSQAVKEKCWQQAMQEELCALEANKTWDVIDCPAGVTPLGCKWVYSIKVKSDGSLDRYKARLVALGNNQEYGVNYEETFAPVAKMTTIRTILAIAASQNWDLHQMDVKNAFLHGDLKEDVYMRPPAGLLSTPTSAVCKLRRSLYGLKQAPRAWYEKFTSTLFKFALHKSKYDASLFLRKTENGVVILLVYVDDIIITGTDSALISQLKQYLQDSFHMKDLGSLTYFLGLEITTGAHGIFLSQHKYAQDLVAAAGLQDSTPLDTPMELNLKLRKEEGDLLSDPVSYRTLVGSLVYLTITRPDISYAVQQVSQFMASPRHLHMAAVRRIIRYVHGTALRGLSYPAGTSLDLAAYSDADYAGCSDTRRSTTGWCMFLGPALISWKSKKQDRVSKSSTESEYRAMSQACAEILWLRGLLTELGFSPRGPTSLHADNTSAIHISANPIFHERTKHIEVDCHFIREAFEAQTISLPHVPTNLQVADIFTKALTRQRHNFLTNKLMLVDNPHQFEGGCQ</sequence>
<dbReference type="Pfam" id="PF07727">
    <property type="entry name" value="RVT_2"/>
    <property type="match status" value="1"/>
</dbReference>
<dbReference type="InterPro" id="IPR043502">
    <property type="entry name" value="DNA/RNA_pol_sf"/>
</dbReference>
<evidence type="ECO:0000256" key="5">
    <source>
        <dbReference type="PROSITE-ProRule" id="PRU00047"/>
    </source>
</evidence>
<reference evidence="8" key="1">
    <citation type="submission" date="2018-02" db="EMBL/GenBank/DDBJ databases">
        <authorList>
            <person name="Cohen D.B."/>
            <person name="Kent A.D."/>
        </authorList>
    </citation>
    <scope>NUCLEOTIDE SEQUENCE</scope>
</reference>
<dbReference type="Pfam" id="PF00665">
    <property type="entry name" value="rve"/>
    <property type="match status" value="1"/>
</dbReference>
<feature type="domain" description="Integrase catalytic" evidence="7">
    <location>
        <begin position="506"/>
        <end position="681"/>
    </location>
</feature>
<dbReference type="Gene3D" id="3.30.420.10">
    <property type="entry name" value="Ribonuclease H-like superfamily/Ribonuclease H"/>
    <property type="match status" value="1"/>
</dbReference>
<evidence type="ECO:0000259" key="7">
    <source>
        <dbReference type="PROSITE" id="PS50994"/>
    </source>
</evidence>
<evidence type="ECO:0000313" key="8">
    <source>
        <dbReference type="EMBL" id="SPC78252.1"/>
    </source>
</evidence>
<dbReference type="InterPro" id="IPR025724">
    <property type="entry name" value="GAG-pre-integrase_dom"/>
</dbReference>
<dbReference type="Pfam" id="PF14223">
    <property type="entry name" value="Retrotran_gag_2"/>
    <property type="match status" value="1"/>
</dbReference>
<accession>A0A2N9ETU9</accession>
<dbReference type="InterPro" id="IPR057670">
    <property type="entry name" value="SH3_retrovirus"/>
</dbReference>
<dbReference type="Pfam" id="PF22936">
    <property type="entry name" value="Pol_BBD"/>
    <property type="match status" value="1"/>
</dbReference>
<evidence type="ECO:0000259" key="6">
    <source>
        <dbReference type="PROSITE" id="PS50158"/>
    </source>
</evidence>
<dbReference type="InterPro" id="IPR054722">
    <property type="entry name" value="PolX-like_BBD"/>
</dbReference>
<dbReference type="GO" id="GO:0003676">
    <property type="term" value="F:nucleic acid binding"/>
    <property type="evidence" value="ECO:0007669"/>
    <property type="project" value="InterPro"/>
</dbReference>
<proteinExistence type="predicted"/>
<evidence type="ECO:0000256" key="3">
    <source>
        <dbReference type="ARBA" id="ARBA00022750"/>
    </source>
</evidence>
<dbReference type="InterPro" id="IPR001878">
    <property type="entry name" value="Znf_CCHC"/>
</dbReference>
<name>A0A2N9ETU9_FAGSY</name>
<dbReference type="InterPro" id="IPR036875">
    <property type="entry name" value="Znf_CCHC_sf"/>
</dbReference>
<keyword evidence="4" id="KW-0378">Hydrolase</keyword>
<dbReference type="Pfam" id="PF25597">
    <property type="entry name" value="SH3_retrovirus"/>
    <property type="match status" value="1"/>
</dbReference>
<evidence type="ECO:0000256" key="2">
    <source>
        <dbReference type="ARBA" id="ARBA00022723"/>
    </source>
</evidence>
<dbReference type="PANTHER" id="PTHR42648">
    <property type="entry name" value="TRANSPOSASE, PUTATIVE-RELATED"/>
    <property type="match status" value="1"/>
</dbReference>
<dbReference type="InterPro" id="IPR001584">
    <property type="entry name" value="Integrase_cat-core"/>
</dbReference>
<dbReference type="PROSITE" id="PS50994">
    <property type="entry name" value="INTEGRASE"/>
    <property type="match status" value="1"/>
</dbReference>
<feature type="domain" description="CCHC-type" evidence="6">
    <location>
        <begin position="233"/>
        <end position="248"/>
    </location>
</feature>
<keyword evidence="5" id="KW-0862">Zinc</keyword>
<organism evidence="8">
    <name type="scientific">Fagus sylvatica</name>
    <name type="common">Beechnut</name>
    <dbReference type="NCBI Taxonomy" id="28930"/>
    <lineage>
        <taxon>Eukaryota</taxon>
        <taxon>Viridiplantae</taxon>
        <taxon>Streptophyta</taxon>
        <taxon>Embryophyta</taxon>
        <taxon>Tracheophyta</taxon>
        <taxon>Spermatophyta</taxon>
        <taxon>Magnoliopsida</taxon>
        <taxon>eudicotyledons</taxon>
        <taxon>Gunneridae</taxon>
        <taxon>Pentapetalae</taxon>
        <taxon>rosids</taxon>
        <taxon>fabids</taxon>
        <taxon>Fagales</taxon>
        <taxon>Fagaceae</taxon>
        <taxon>Fagus</taxon>
    </lineage>
</organism>
<dbReference type="CDD" id="cd09272">
    <property type="entry name" value="RNase_HI_RT_Ty1"/>
    <property type="match status" value="1"/>
</dbReference>
<dbReference type="PANTHER" id="PTHR42648:SF28">
    <property type="entry name" value="TRANSPOSON-ENCODED PROTEIN WITH RIBONUCLEASE H-LIKE AND RETROVIRUS ZINC FINGER-LIKE DOMAINS"/>
    <property type="match status" value="1"/>
</dbReference>
<dbReference type="SUPFAM" id="SSF56672">
    <property type="entry name" value="DNA/RNA polymerases"/>
    <property type="match status" value="1"/>
</dbReference>
<dbReference type="Gene3D" id="4.10.60.10">
    <property type="entry name" value="Zinc finger, CCHC-type"/>
    <property type="match status" value="1"/>
</dbReference>
<keyword evidence="2" id="KW-0479">Metal-binding</keyword>
<dbReference type="InterPro" id="IPR013103">
    <property type="entry name" value="RVT_2"/>
</dbReference>
<keyword evidence="3" id="KW-0064">Aspartyl protease</keyword>
<evidence type="ECO:0008006" key="9">
    <source>
        <dbReference type="Google" id="ProtNLM"/>
    </source>
</evidence>
<dbReference type="GO" id="GO:0006508">
    <property type="term" value="P:proteolysis"/>
    <property type="evidence" value="ECO:0007669"/>
    <property type="project" value="UniProtKB-KW"/>
</dbReference>
<dbReference type="Pfam" id="PF13976">
    <property type="entry name" value="gag_pre-integrs"/>
    <property type="match status" value="1"/>
</dbReference>
<keyword evidence="5" id="KW-0863">Zinc-finger</keyword>
<dbReference type="PROSITE" id="PS50158">
    <property type="entry name" value="ZF_CCHC"/>
    <property type="match status" value="1"/>
</dbReference>
<dbReference type="GO" id="GO:0015074">
    <property type="term" value="P:DNA integration"/>
    <property type="evidence" value="ECO:0007669"/>
    <property type="project" value="InterPro"/>
</dbReference>
<protein>
    <recommendedName>
        <fullName evidence="9">Retrovirus-related Pol polyprotein from transposon TNT 1-94</fullName>
    </recommendedName>
</protein>
<evidence type="ECO:0000256" key="1">
    <source>
        <dbReference type="ARBA" id="ARBA00022670"/>
    </source>
</evidence>